<dbReference type="InterPro" id="IPR011701">
    <property type="entry name" value="MFS"/>
</dbReference>
<dbReference type="Proteomes" id="UP000257144">
    <property type="component" value="Unassembled WGS sequence"/>
</dbReference>
<dbReference type="InterPro" id="IPR051788">
    <property type="entry name" value="MFS_Transporter"/>
</dbReference>
<feature type="transmembrane region" description="Helical" evidence="7">
    <location>
        <begin position="341"/>
        <end position="358"/>
    </location>
</feature>
<feature type="transmembrane region" description="Helical" evidence="7">
    <location>
        <begin position="160"/>
        <end position="183"/>
    </location>
</feature>
<comment type="caution">
    <text evidence="9">The sequence shown here is derived from an EMBL/GenBank/DDBJ whole genome shotgun (WGS) entry which is preliminary data.</text>
</comment>
<comment type="subcellular location">
    <subcellularLocation>
        <location evidence="1">Cell membrane</location>
        <topology evidence="1">Multi-pass membrane protein</topology>
    </subcellularLocation>
</comment>
<evidence type="ECO:0000256" key="4">
    <source>
        <dbReference type="ARBA" id="ARBA00022692"/>
    </source>
</evidence>
<dbReference type="PANTHER" id="PTHR23514:SF3">
    <property type="entry name" value="BYPASS OF STOP CODON PROTEIN 6"/>
    <property type="match status" value="1"/>
</dbReference>
<dbReference type="InterPro" id="IPR020846">
    <property type="entry name" value="MFS_dom"/>
</dbReference>
<organism evidence="9 10">
    <name type="scientific">Neobacillus piezotolerans</name>
    <dbReference type="NCBI Taxonomy" id="2259171"/>
    <lineage>
        <taxon>Bacteria</taxon>
        <taxon>Bacillati</taxon>
        <taxon>Bacillota</taxon>
        <taxon>Bacilli</taxon>
        <taxon>Bacillales</taxon>
        <taxon>Bacillaceae</taxon>
        <taxon>Neobacillus</taxon>
    </lineage>
</organism>
<name>A0A3D8GU26_9BACI</name>
<dbReference type="AlphaFoldDB" id="A0A3D8GU26"/>
<accession>A0A3D8GU26</accession>
<evidence type="ECO:0000256" key="6">
    <source>
        <dbReference type="ARBA" id="ARBA00023136"/>
    </source>
</evidence>
<dbReference type="PANTHER" id="PTHR23514">
    <property type="entry name" value="BYPASS OF STOP CODON PROTEIN 6"/>
    <property type="match status" value="1"/>
</dbReference>
<keyword evidence="5 7" id="KW-1133">Transmembrane helix</keyword>
<feature type="transmembrane region" description="Helical" evidence="7">
    <location>
        <begin position="44"/>
        <end position="62"/>
    </location>
</feature>
<evidence type="ECO:0000256" key="5">
    <source>
        <dbReference type="ARBA" id="ARBA00022989"/>
    </source>
</evidence>
<reference evidence="9 10" key="1">
    <citation type="submission" date="2018-07" db="EMBL/GenBank/DDBJ databases">
        <title>Bacillus sp. YLB-04 draft genome sequence.</title>
        <authorList>
            <person name="Yu L."/>
            <person name="Tang X."/>
        </authorList>
    </citation>
    <scope>NUCLEOTIDE SEQUENCE [LARGE SCALE GENOMIC DNA]</scope>
    <source>
        <strain evidence="9 10">YLB-04</strain>
    </source>
</reference>
<dbReference type="RefSeq" id="WP_115451639.1">
    <property type="nucleotide sequence ID" value="NZ_QNQT01000002.1"/>
</dbReference>
<feature type="transmembrane region" description="Helical" evidence="7">
    <location>
        <begin position="255"/>
        <end position="273"/>
    </location>
</feature>
<feature type="transmembrane region" description="Helical" evidence="7">
    <location>
        <begin position="211"/>
        <end position="235"/>
    </location>
</feature>
<keyword evidence="4 7" id="KW-0812">Transmembrane</keyword>
<dbReference type="InterPro" id="IPR005829">
    <property type="entry name" value="Sugar_transporter_CS"/>
</dbReference>
<gene>
    <name evidence="9" type="ORF">DRW41_07685</name>
</gene>
<feature type="transmembrane region" description="Helical" evidence="7">
    <location>
        <begin position="74"/>
        <end position="92"/>
    </location>
</feature>
<feature type="transmembrane region" description="Helical" evidence="7">
    <location>
        <begin position="364"/>
        <end position="390"/>
    </location>
</feature>
<dbReference type="GO" id="GO:0022857">
    <property type="term" value="F:transmembrane transporter activity"/>
    <property type="evidence" value="ECO:0007669"/>
    <property type="project" value="InterPro"/>
</dbReference>
<evidence type="ECO:0000256" key="2">
    <source>
        <dbReference type="ARBA" id="ARBA00008335"/>
    </source>
</evidence>
<evidence type="ECO:0000256" key="1">
    <source>
        <dbReference type="ARBA" id="ARBA00004651"/>
    </source>
</evidence>
<dbReference type="Pfam" id="PF07690">
    <property type="entry name" value="MFS_1"/>
    <property type="match status" value="1"/>
</dbReference>
<comment type="similarity">
    <text evidence="2">Belongs to the major facilitator superfamily.</text>
</comment>
<keyword evidence="3" id="KW-0813">Transport</keyword>
<protein>
    <submittedName>
        <fullName evidence="9">MFS transporter</fullName>
    </submittedName>
</protein>
<evidence type="ECO:0000313" key="9">
    <source>
        <dbReference type="EMBL" id="RDU37970.1"/>
    </source>
</evidence>
<dbReference type="EMBL" id="QNQT01000002">
    <property type="protein sequence ID" value="RDU37970.1"/>
    <property type="molecule type" value="Genomic_DNA"/>
</dbReference>
<evidence type="ECO:0000313" key="10">
    <source>
        <dbReference type="Proteomes" id="UP000257144"/>
    </source>
</evidence>
<evidence type="ECO:0000256" key="7">
    <source>
        <dbReference type="SAM" id="Phobius"/>
    </source>
</evidence>
<dbReference type="GO" id="GO:0005886">
    <property type="term" value="C:plasma membrane"/>
    <property type="evidence" value="ECO:0007669"/>
    <property type="project" value="UniProtKB-SubCell"/>
</dbReference>
<evidence type="ECO:0000259" key="8">
    <source>
        <dbReference type="PROSITE" id="PS50850"/>
    </source>
</evidence>
<sequence>MKNPYLKMAMGLYFNYLLLGMVNVIIASNMNFLSQQLNTGSAEISFLISAIGIGKLVALSFSGRLSDKVGRKPLVVSASFIYVIFLVGIPLAPNYHVAFVFAIISGICNSIMDSGAYPALIDAFPKNSGSAMVLLKAFISFGATLLPILVVFIISNNLFYGFAFFVPAAAYLINGFFLTLAIFPKHNVGKYDYYSVDYSSIRKSFSIKPMFWREGIGVILIGFSSVALFMIIQTWLPTYGQQIVGLGKEAAVGLLSYYSIGGLISVLLLTILFKKGIKPITVMIVYPSIAFITLLAMLALPYRVVIMVCAFVLGFSTSGIFQLAVTIMAEFFPDTKGTSTAYVSIASSLAFIVIPFITGMMTKYFSVTSVFIFDLALAILTILLGINLSFRYKRVFNMH</sequence>
<dbReference type="Gene3D" id="1.20.1250.20">
    <property type="entry name" value="MFS general substrate transporter like domains"/>
    <property type="match status" value="2"/>
</dbReference>
<dbReference type="PROSITE" id="PS50850">
    <property type="entry name" value="MFS"/>
    <property type="match status" value="1"/>
</dbReference>
<keyword evidence="6 7" id="KW-0472">Membrane</keyword>
<keyword evidence="10" id="KW-1185">Reference proteome</keyword>
<feature type="domain" description="Major facilitator superfamily (MFS) profile" evidence="8">
    <location>
        <begin position="8"/>
        <end position="393"/>
    </location>
</feature>
<feature type="transmembrane region" description="Helical" evidence="7">
    <location>
        <begin position="98"/>
        <end position="121"/>
    </location>
</feature>
<dbReference type="OrthoDB" id="7066727at2"/>
<feature type="transmembrane region" description="Helical" evidence="7">
    <location>
        <begin position="133"/>
        <end position="154"/>
    </location>
</feature>
<proteinExistence type="inferred from homology"/>
<dbReference type="InterPro" id="IPR036259">
    <property type="entry name" value="MFS_trans_sf"/>
</dbReference>
<feature type="transmembrane region" description="Helical" evidence="7">
    <location>
        <begin position="280"/>
        <end position="299"/>
    </location>
</feature>
<dbReference type="SUPFAM" id="SSF103473">
    <property type="entry name" value="MFS general substrate transporter"/>
    <property type="match status" value="1"/>
</dbReference>
<dbReference type="PROSITE" id="PS00216">
    <property type="entry name" value="SUGAR_TRANSPORT_1"/>
    <property type="match status" value="1"/>
</dbReference>
<evidence type="ECO:0000256" key="3">
    <source>
        <dbReference type="ARBA" id="ARBA00022448"/>
    </source>
</evidence>
<feature type="transmembrane region" description="Helical" evidence="7">
    <location>
        <begin position="305"/>
        <end position="329"/>
    </location>
</feature>
<feature type="transmembrane region" description="Helical" evidence="7">
    <location>
        <begin position="12"/>
        <end position="32"/>
    </location>
</feature>